<dbReference type="SMART" id="SM00363">
    <property type="entry name" value="S4"/>
    <property type="match status" value="1"/>
</dbReference>
<feature type="region of interest" description="Disordered" evidence="5">
    <location>
        <begin position="102"/>
        <end position="131"/>
    </location>
</feature>
<feature type="compositionally biased region" description="Basic residues" evidence="5">
    <location>
        <begin position="120"/>
        <end position="131"/>
    </location>
</feature>
<dbReference type="SUPFAM" id="SSF55174">
    <property type="entry name" value="Alpha-L RNA-binding motif"/>
    <property type="match status" value="1"/>
</dbReference>
<organism evidence="7 8">
    <name type="scientific">Cardiobacterium hominis</name>
    <dbReference type="NCBI Taxonomy" id="2718"/>
    <lineage>
        <taxon>Bacteria</taxon>
        <taxon>Pseudomonadati</taxon>
        <taxon>Pseudomonadota</taxon>
        <taxon>Gammaproteobacteria</taxon>
        <taxon>Cardiobacteriales</taxon>
        <taxon>Cardiobacteriaceae</taxon>
        <taxon>Cardiobacterium</taxon>
    </lineage>
</organism>
<dbReference type="GO" id="GO:0043023">
    <property type="term" value="F:ribosomal large subunit binding"/>
    <property type="evidence" value="ECO:0007669"/>
    <property type="project" value="InterPro"/>
</dbReference>
<dbReference type="GO" id="GO:0003727">
    <property type="term" value="F:single-stranded RNA binding"/>
    <property type="evidence" value="ECO:0007669"/>
    <property type="project" value="InterPro"/>
</dbReference>
<name>A0A1C3H219_9GAMM</name>
<dbReference type="PROSITE" id="PS50889">
    <property type="entry name" value="S4"/>
    <property type="match status" value="1"/>
</dbReference>
<keyword evidence="7" id="KW-0346">Stress response</keyword>
<proteinExistence type="inferred from homology"/>
<gene>
    <name evidence="7" type="ORF">CHUV0807_0289</name>
</gene>
<evidence type="ECO:0000313" key="7">
    <source>
        <dbReference type="EMBL" id="SAM57439.1"/>
    </source>
</evidence>
<dbReference type="InterPro" id="IPR025708">
    <property type="entry name" value="HSP15"/>
</dbReference>
<feature type="domain" description="RNA-binding S4" evidence="6">
    <location>
        <begin position="7"/>
        <end position="71"/>
    </location>
</feature>
<keyword evidence="2 4" id="KW-0694">RNA-binding</keyword>
<dbReference type="InterPro" id="IPR036986">
    <property type="entry name" value="S4_RNA-bd_sf"/>
</dbReference>
<evidence type="ECO:0000256" key="1">
    <source>
        <dbReference type="ARBA" id="ARBA00008396"/>
    </source>
</evidence>
<dbReference type="RefSeq" id="WP_079539097.1">
    <property type="nucleotide sequence ID" value="NZ_FKLO01000016.1"/>
</dbReference>
<dbReference type="AlphaFoldDB" id="A0A1C3H219"/>
<dbReference type="Pfam" id="PF01479">
    <property type="entry name" value="S4"/>
    <property type="match status" value="1"/>
</dbReference>
<evidence type="ECO:0000313" key="8">
    <source>
        <dbReference type="Proteomes" id="UP000190837"/>
    </source>
</evidence>
<evidence type="ECO:0000256" key="4">
    <source>
        <dbReference type="PIRNR" id="PIRNR016821"/>
    </source>
</evidence>
<sequence>MSDHDSVRLDQWLWAARFYKTRALAKAAIENGQVLVNGQRTKAARPLKPGDRLHIDKHGAQIYDLIVEKSEAKRVAAPVAQTYYQETADSIARRSELQAQQRAARELVQYPERRPDKRDRRQIRAFRHGGE</sequence>
<dbReference type="EMBL" id="FKLO01000016">
    <property type="protein sequence ID" value="SAM57439.1"/>
    <property type="molecule type" value="Genomic_DNA"/>
</dbReference>
<dbReference type="GO" id="GO:0034605">
    <property type="term" value="P:cellular response to heat"/>
    <property type="evidence" value="ECO:0007669"/>
    <property type="project" value="InterPro"/>
</dbReference>
<comment type="similarity">
    <text evidence="1 4">Belongs to the HSP15 family.</text>
</comment>
<evidence type="ECO:0000256" key="5">
    <source>
        <dbReference type="SAM" id="MobiDB-lite"/>
    </source>
</evidence>
<evidence type="ECO:0000259" key="6">
    <source>
        <dbReference type="SMART" id="SM00363"/>
    </source>
</evidence>
<reference evidence="8" key="1">
    <citation type="submission" date="2016-04" db="EMBL/GenBank/DDBJ databases">
        <authorList>
            <person name="Tagini F."/>
        </authorList>
    </citation>
    <scope>NUCLEOTIDE SEQUENCE [LARGE SCALE GENOMIC DNA]</scope>
    <source>
        <strain evidence="8">CHUV0807</strain>
    </source>
</reference>
<dbReference type="Gene3D" id="3.10.290.10">
    <property type="entry name" value="RNA-binding S4 domain"/>
    <property type="match status" value="1"/>
</dbReference>
<dbReference type="CDD" id="cd00165">
    <property type="entry name" value="S4"/>
    <property type="match status" value="1"/>
</dbReference>
<keyword evidence="3 4" id="KW-0238">DNA-binding</keyword>
<protein>
    <recommendedName>
        <fullName evidence="4">Heat shock protein 15</fullName>
    </recommendedName>
</protein>
<evidence type="ECO:0000256" key="3">
    <source>
        <dbReference type="ARBA" id="ARBA00023125"/>
    </source>
</evidence>
<dbReference type="Proteomes" id="UP000190837">
    <property type="component" value="Unassembled WGS sequence"/>
</dbReference>
<accession>A0A1C3H219</accession>
<dbReference type="PIRSF" id="PIRSF016821">
    <property type="entry name" value="HSP15"/>
    <property type="match status" value="1"/>
</dbReference>
<evidence type="ECO:0000256" key="2">
    <source>
        <dbReference type="ARBA" id="ARBA00022884"/>
    </source>
</evidence>
<dbReference type="GO" id="GO:0003677">
    <property type="term" value="F:DNA binding"/>
    <property type="evidence" value="ECO:0007669"/>
    <property type="project" value="UniProtKB-KW"/>
</dbReference>
<dbReference type="InterPro" id="IPR002942">
    <property type="entry name" value="S4_RNA-bd"/>
</dbReference>